<dbReference type="PRINTS" id="PR00811">
    <property type="entry name" value="BCTERIALGSPD"/>
</dbReference>
<evidence type="ECO:0000256" key="1">
    <source>
        <dbReference type="RuleBase" id="RU004003"/>
    </source>
</evidence>
<proteinExistence type="inferred from homology"/>
<evidence type="ECO:0000256" key="2">
    <source>
        <dbReference type="SAM" id="MobiDB-lite"/>
    </source>
</evidence>
<feature type="signal peptide" evidence="3">
    <location>
        <begin position="1"/>
        <end position="22"/>
    </location>
</feature>
<keyword evidence="3" id="KW-0732">Signal</keyword>
<dbReference type="GO" id="GO:0015627">
    <property type="term" value="C:type II protein secretion system complex"/>
    <property type="evidence" value="ECO:0007669"/>
    <property type="project" value="TreeGrafter"/>
</dbReference>
<dbReference type="PANTHER" id="PTHR30332:SF17">
    <property type="entry name" value="TYPE IV PILIATION SYSTEM PROTEIN DR_0774-RELATED"/>
    <property type="match status" value="1"/>
</dbReference>
<dbReference type="InterPro" id="IPR001775">
    <property type="entry name" value="GspD/PilQ"/>
</dbReference>
<dbReference type="PANTHER" id="PTHR30332">
    <property type="entry name" value="PROBABLE GENERAL SECRETION PATHWAY PROTEIN D"/>
    <property type="match status" value="1"/>
</dbReference>
<accession>A0A2N3Q1I2</accession>
<gene>
    <name evidence="5" type="ORF">CWS72_01325</name>
</gene>
<feature type="domain" description="Type II/III secretion system secretin-like" evidence="4">
    <location>
        <begin position="428"/>
        <end position="628"/>
    </location>
</feature>
<feature type="chain" id="PRO_5014736235" description="Type II/III secretion system secretin-like domain-containing protein" evidence="3">
    <location>
        <begin position="23"/>
        <end position="654"/>
    </location>
</feature>
<dbReference type="EMBL" id="PIUM01000001">
    <property type="protein sequence ID" value="PKU26514.1"/>
    <property type="molecule type" value="Genomic_DNA"/>
</dbReference>
<feature type="compositionally biased region" description="Pro residues" evidence="2">
    <location>
        <begin position="43"/>
        <end position="64"/>
    </location>
</feature>
<dbReference type="PROSITE" id="PS51257">
    <property type="entry name" value="PROKAR_LIPOPROTEIN"/>
    <property type="match status" value="1"/>
</dbReference>
<protein>
    <recommendedName>
        <fullName evidence="4">Type II/III secretion system secretin-like domain-containing protein</fullName>
    </recommendedName>
</protein>
<feature type="compositionally biased region" description="Low complexity" evidence="2">
    <location>
        <begin position="191"/>
        <end position="204"/>
    </location>
</feature>
<feature type="region of interest" description="Disordered" evidence="2">
    <location>
        <begin position="40"/>
        <end position="64"/>
    </location>
</feature>
<keyword evidence="6" id="KW-1185">Reference proteome</keyword>
<reference evidence="6" key="1">
    <citation type="submission" date="2017-12" db="EMBL/GenBank/DDBJ databases">
        <title>Draft genome sequence of Telmatospirillum siberiense 26-4b1T, an acidotolerant peatland alphaproteobacterium potentially involved in sulfur cycling.</title>
        <authorList>
            <person name="Hausmann B."/>
            <person name="Pjevac P."/>
            <person name="Schreck K."/>
            <person name="Herbold C.W."/>
            <person name="Daims H."/>
            <person name="Wagner M."/>
            <person name="Pester M."/>
            <person name="Loy A."/>
        </authorList>
    </citation>
    <scope>NUCLEOTIDE SEQUENCE [LARGE SCALE GENOMIC DNA]</scope>
    <source>
        <strain evidence="6">26-4b1</strain>
    </source>
</reference>
<evidence type="ECO:0000313" key="5">
    <source>
        <dbReference type="EMBL" id="PKU26514.1"/>
    </source>
</evidence>
<organism evidence="5 6">
    <name type="scientific">Telmatospirillum siberiense</name>
    <dbReference type="NCBI Taxonomy" id="382514"/>
    <lineage>
        <taxon>Bacteria</taxon>
        <taxon>Pseudomonadati</taxon>
        <taxon>Pseudomonadota</taxon>
        <taxon>Alphaproteobacteria</taxon>
        <taxon>Rhodospirillales</taxon>
        <taxon>Rhodospirillaceae</taxon>
        <taxon>Telmatospirillum</taxon>
    </lineage>
</organism>
<dbReference type="GO" id="GO:0009306">
    <property type="term" value="P:protein secretion"/>
    <property type="evidence" value="ECO:0007669"/>
    <property type="project" value="InterPro"/>
</dbReference>
<dbReference type="Proteomes" id="UP000233293">
    <property type="component" value="Unassembled WGS sequence"/>
</dbReference>
<feature type="region of interest" description="Disordered" evidence="2">
    <location>
        <begin position="182"/>
        <end position="206"/>
    </location>
</feature>
<dbReference type="Gene3D" id="3.55.50.30">
    <property type="match status" value="1"/>
</dbReference>
<dbReference type="InterPro" id="IPR004846">
    <property type="entry name" value="T2SS/T3SS_dom"/>
</dbReference>
<evidence type="ECO:0000313" key="6">
    <source>
        <dbReference type="Proteomes" id="UP000233293"/>
    </source>
</evidence>
<dbReference type="InterPro" id="IPR050810">
    <property type="entry name" value="Bact_Secretion_Sys_Channel"/>
</dbReference>
<sequence>MDVRHSAGRGILFSFCAAAVLAACAPPDNGLTKADYKNLLERNPPPAADRSAAPPPIPDLQPILAAPPPPSVAQRLVSVSITDPSVPLRDVLLELARKVDVDLDLDPNIGGGIILTARDRPFLDVVDRICDLGNLRYSFKNNVLHVEVDGMYHESYHLDLLNSIRSTSTDIASSANINTMIQGSGSGSGGTNTSTSDVSSKSTSDAWAEVETNLKQILANSNPRNQPVATNTTGSMISSAVVPASPLKAVRGGTGALPLEAGEGSAGEPGEAVKSAAAELARAVVPAPPAPAAPPASALSAASYSVNKQAGIVSVYATGRQQKLVKAYFDKALAKAGAQVLIEAKVVEVSLNDKYSTGVDWVALRQNLKGTGFGISSNNPSTSTTASIPSLPTPGNLTQPFGSTGFNIGFTTFGGDLSAMINLIRAFGTTRTLSSPRLTVMNNQTAMLKVAENKVYFKLTATVTSTPSTTGSSASQTATYNSTLQTLPIGVVMTVQPAIDLDKDQVVLGLRPTVTAWPGSSVSDPAVALGLASACGSSSSNACSSANITAAIASSSVPVIDVREMDSVVTVPSGAVVVMGGLMQEVASKQDSGLPGVEDAPVVGELFKANTDQTQMTELVIFLKATIVHGNDTVDWADKDLYKRYMHDPRPLGF</sequence>
<evidence type="ECO:0000256" key="3">
    <source>
        <dbReference type="SAM" id="SignalP"/>
    </source>
</evidence>
<comment type="caution">
    <text evidence="5">The sequence shown here is derived from an EMBL/GenBank/DDBJ whole genome shotgun (WGS) entry which is preliminary data.</text>
</comment>
<dbReference type="AlphaFoldDB" id="A0A2N3Q1I2"/>
<name>A0A2N3Q1I2_9PROT</name>
<dbReference type="Pfam" id="PF00263">
    <property type="entry name" value="Secretin"/>
    <property type="match status" value="1"/>
</dbReference>
<comment type="similarity">
    <text evidence="1">Belongs to the bacterial secretin family.</text>
</comment>
<evidence type="ECO:0000259" key="4">
    <source>
        <dbReference type="Pfam" id="PF00263"/>
    </source>
</evidence>